<dbReference type="InterPro" id="IPR014923">
    <property type="entry name" value="DUF1802"/>
</dbReference>
<evidence type="ECO:0000313" key="1">
    <source>
        <dbReference type="EMBL" id="PLZ88154.1"/>
    </source>
</evidence>
<dbReference type="Proteomes" id="UP000235036">
    <property type="component" value="Unassembled WGS sequence"/>
</dbReference>
<dbReference type="Pfam" id="PF08819">
    <property type="entry name" value="DUF1802"/>
    <property type="match status" value="1"/>
</dbReference>
<protein>
    <submittedName>
        <fullName evidence="1">DUF1802 domain-containing protein</fullName>
    </submittedName>
</protein>
<organism evidence="1 2">
    <name type="scientific">Fischerella muscicola CCMEE 5323</name>
    <dbReference type="NCBI Taxonomy" id="2019572"/>
    <lineage>
        <taxon>Bacteria</taxon>
        <taxon>Bacillati</taxon>
        <taxon>Cyanobacteriota</taxon>
        <taxon>Cyanophyceae</taxon>
        <taxon>Nostocales</taxon>
        <taxon>Hapalosiphonaceae</taxon>
        <taxon>Fischerella</taxon>
    </lineage>
</organism>
<gene>
    <name evidence="1" type="ORF">CEN44_16075</name>
</gene>
<accession>A0A2N6K116</accession>
<reference evidence="1 2" key="1">
    <citation type="submission" date="2017-08" db="EMBL/GenBank/DDBJ databases">
        <title>Genomes of Fischerella (Mastigocladus) sp. strains.</title>
        <authorList>
            <person name="Miller S.R."/>
        </authorList>
    </citation>
    <scope>NUCLEOTIDE SEQUENCE [LARGE SCALE GENOMIC DNA]</scope>
    <source>
        <strain evidence="1 2">CCMEE 5323</strain>
    </source>
</reference>
<keyword evidence="2" id="KW-1185">Reference proteome</keyword>
<evidence type="ECO:0000313" key="2">
    <source>
        <dbReference type="Proteomes" id="UP000235036"/>
    </source>
</evidence>
<dbReference type="AlphaFoldDB" id="A0A2N6K116"/>
<comment type="caution">
    <text evidence="1">The sequence shown here is derived from an EMBL/GenBank/DDBJ whole genome shotgun (WGS) entry which is preliminary data.</text>
</comment>
<dbReference type="EMBL" id="NRQW01000358">
    <property type="protein sequence ID" value="PLZ88154.1"/>
    <property type="molecule type" value="Genomic_DNA"/>
</dbReference>
<sequence length="389" mass="44007">MWTTEGLQEILRQRQHIFLAYLRVYKFPESEKVTINLNIQDKAGRFASLPNCLNTYNATPVLSDRIFAQRKHQIETLQPPLHPELEELQGALASLAITNSVAKQLEEDIKVFLGWSHKPSTLKLDPDLAWIERIAEVGNSSNGHAFEKLVRRSLIKLGFKNTNSKPEASLDYEATGGAGGLDFYCDFPYQLVGECKATQSEKVPDGTAAQLIKLGYKHLQEKFDNCVKLIVAAGELTKDALKTCIGNKINVITPETLQSLVEFQSRYSIPIDLLKLKECLQNSYGLADTKIQQYIADIRKNLEVRSHIVESVKQLGEAKQKGRETVEIRVQYNAVFVKEQILQLDDESVHELLIELSSPLTGYLGRIKGTDWRSDRFYFLRDLPVTNIS</sequence>
<proteinExistence type="predicted"/>
<name>A0A2N6K116_FISMU</name>